<proteinExistence type="predicted"/>
<dbReference type="Proteomes" id="UP000799766">
    <property type="component" value="Unassembled WGS sequence"/>
</dbReference>
<name>A0A6A6P2U2_9PEZI</name>
<evidence type="ECO:0000313" key="2">
    <source>
        <dbReference type="Proteomes" id="UP000799766"/>
    </source>
</evidence>
<accession>A0A6A6P2U2</accession>
<reference evidence="1" key="1">
    <citation type="journal article" date="2020" name="Stud. Mycol.">
        <title>101 Dothideomycetes genomes: a test case for predicting lifestyles and emergence of pathogens.</title>
        <authorList>
            <person name="Haridas S."/>
            <person name="Albert R."/>
            <person name="Binder M."/>
            <person name="Bloem J."/>
            <person name="Labutti K."/>
            <person name="Salamov A."/>
            <person name="Andreopoulos B."/>
            <person name="Baker S."/>
            <person name="Barry K."/>
            <person name="Bills G."/>
            <person name="Bluhm B."/>
            <person name="Cannon C."/>
            <person name="Castanera R."/>
            <person name="Culley D."/>
            <person name="Daum C."/>
            <person name="Ezra D."/>
            <person name="Gonzalez J."/>
            <person name="Henrissat B."/>
            <person name="Kuo A."/>
            <person name="Liang C."/>
            <person name="Lipzen A."/>
            <person name="Lutzoni F."/>
            <person name="Magnuson J."/>
            <person name="Mondo S."/>
            <person name="Nolan M."/>
            <person name="Ohm R."/>
            <person name="Pangilinan J."/>
            <person name="Park H.-J."/>
            <person name="Ramirez L."/>
            <person name="Alfaro M."/>
            <person name="Sun H."/>
            <person name="Tritt A."/>
            <person name="Yoshinaga Y."/>
            <person name="Zwiers L.-H."/>
            <person name="Turgeon B."/>
            <person name="Goodwin S."/>
            <person name="Spatafora J."/>
            <person name="Crous P."/>
            <person name="Grigoriev I."/>
        </authorList>
    </citation>
    <scope>NUCLEOTIDE SEQUENCE</scope>
    <source>
        <strain evidence="1">ATCC 16933</strain>
    </source>
</reference>
<protein>
    <submittedName>
        <fullName evidence="1">Uncharacterized protein</fullName>
    </submittedName>
</protein>
<organism evidence="1 2">
    <name type="scientific">Lineolata rhizophorae</name>
    <dbReference type="NCBI Taxonomy" id="578093"/>
    <lineage>
        <taxon>Eukaryota</taxon>
        <taxon>Fungi</taxon>
        <taxon>Dikarya</taxon>
        <taxon>Ascomycota</taxon>
        <taxon>Pezizomycotina</taxon>
        <taxon>Dothideomycetes</taxon>
        <taxon>Dothideomycetes incertae sedis</taxon>
        <taxon>Lineolatales</taxon>
        <taxon>Lineolataceae</taxon>
        <taxon>Lineolata</taxon>
    </lineage>
</organism>
<evidence type="ECO:0000313" key="1">
    <source>
        <dbReference type="EMBL" id="KAF2458335.1"/>
    </source>
</evidence>
<gene>
    <name evidence="1" type="ORF">BDY21DRAFT_371173</name>
</gene>
<keyword evidence="2" id="KW-1185">Reference proteome</keyword>
<sequence length="69" mass="7454">MSGAMGMYQMGTPSTGIYGQRQPMNQFAECASVELIWTTSSDEPIHGRGRHLKTFSEPLSISDTANSSA</sequence>
<dbReference type="EMBL" id="MU001678">
    <property type="protein sequence ID" value="KAF2458335.1"/>
    <property type="molecule type" value="Genomic_DNA"/>
</dbReference>
<dbReference type="AlphaFoldDB" id="A0A6A6P2U2"/>